<feature type="region of interest" description="Disordered" evidence="1">
    <location>
        <begin position="43"/>
        <end position="74"/>
    </location>
</feature>
<accession>A0AAD6R6C9</accession>
<comment type="caution">
    <text evidence="2">The sequence shown here is derived from an EMBL/GenBank/DDBJ whole genome shotgun (WGS) entry which is preliminary data.</text>
</comment>
<gene>
    <name evidence="2" type="ORF">NC653_008309</name>
</gene>
<name>A0AAD6R6C9_9ROSI</name>
<evidence type="ECO:0000256" key="1">
    <source>
        <dbReference type="SAM" id="MobiDB-lite"/>
    </source>
</evidence>
<protein>
    <submittedName>
        <fullName evidence="2">Uncharacterized protein</fullName>
    </submittedName>
</protein>
<organism evidence="2 3">
    <name type="scientific">Populus alba x Populus x berolinensis</name>
    <dbReference type="NCBI Taxonomy" id="444605"/>
    <lineage>
        <taxon>Eukaryota</taxon>
        <taxon>Viridiplantae</taxon>
        <taxon>Streptophyta</taxon>
        <taxon>Embryophyta</taxon>
        <taxon>Tracheophyta</taxon>
        <taxon>Spermatophyta</taxon>
        <taxon>Magnoliopsida</taxon>
        <taxon>eudicotyledons</taxon>
        <taxon>Gunneridae</taxon>
        <taxon>Pentapetalae</taxon>
        <taxon>rosids</taxon>
        <taxon>fabids</taxon>
        <taxon>Malpighiales</taxon>
        <taxon>Salicaceae</taxon>
        <taxon>Saliceae</taxon>
        <taxon>Populus</taxon>
    </lineage>
</organism>
<dbReference type="Proteomes" id="UP001164929">
    <property type="component" value="Chromosome 3"/>
</dbReference>
<keyword evidence="3" id="KW-1185">Reference proteome</keyword>
<feature type="compositionally biased region" description="Basic and acidic residues" evidence="1">
    <location>
        <begin position="43"/>
        <end position="52"/>
    </location>
</feature>
<proteinExistence type="predicted"/>
<reference evidence="2" key="1">
    <citation type="journal article" date="2023" name="Mol. Ecol. Resour.">
        <title>Chromosome-level genome assembly of a triploid poplar Populus alba 'Berolinensis'.</title>
        <authorList>
            <person name="Chen S."/>
            <person name="Yu Y."/>
            <person name="Wang X."/>
            <person name="Wang S."/>
            <person name="Zhang T."/>
            <person name="Zhou Y."/>
            <person name="He R."/>
            <person name="Meng N."/>
            <person name="Wang Y."/>
            <person name="Liu W."/>
            <person name="Liu Z."/>
            <person name="Liu J."/>
            <person name="Guo Q."/>
            <person name="Huang H."/>
            <person name="Sederoff R.R."/>
            <person name="Wang G."/>
            <person name="Qu G."/>
            <person name="Chen S."/>
        </authorList>
    </citation>
    <scope>NUCLEOTIDE SEQUENCE</scope>
    <source>
        <strain evidence="2">SC-2020</strain>
    </source>
</reference>
<sequence>MNRRLEKNGEGCCIGDKRMLPREGEGGALAVVVLLLFLTQTDRRKSKEEAPSKKKKGGQGSHDEKEKSTERWPYSRVSHDEDGFKDMYFIALGFYQGWGTSGGFCCGR</sequence>
<evidence type="ECO:0000313" key="2">
    <source>
        <dbReference type="EMBL" id="KAJ7003033.1"/>
    </source>
</evidence>
<feature type="compositionally biased region" description="Basic and acidic residues" evidence="1">
    <location>
        <begin position="61"/>
        <end position="70"/>
    </location>
</feature>
<dbReference type="EMBL" id="JAQIZT010000003">
    <property type="protein sequence ID" value="KAJ7003033.1"/>
    <property type="molecule type" value="Genomic_DNA"/>
</dbReference>
<dbReference type="AlphaFoldDB" id="A0AAD6R6C9"/>
<evidence type="ECO:0000313" key="3">
    <source>
        <dbReference type="Proteomes" id="UP001164929"/>
    </source>
</evidence>